<dbReference type="EMBL" id="JARK01001362">
    <property type="protein sequence ID" value="EYC18869.1"/>
    <property type="molecule type" value="Genomic_DNA"/>
</dbReference>
<comment type="caution">
    <text evidence="1">The sequence shown here is derived from an EMBL/GenBank/DDBJ whole genome shotgun (WGS) entry which is preliminary data.</text>
</comment>
<reference evidence="2" key="1">
    <citation type="journal article" date="2015" name="Nat. Genet.">
        <title>The genome and transcriptome of the zoonotic hookworm Ancylostoma ceylanicum identify infection-specific gene families.</title>
        <authorList>
            <person name="Schwarz E.M."/>
            <person name="Hu Y."/>
            <person name="Antoshechkin I."/>
            <person name="Miller M.M."/>
            <person name="Sternberg P.W."/>
            <person name="Aroian R.V."/>
        </authorList>
    </citation>
    <scope>NUCLEOTIDE SEQUENCE</scope>
    <source>
        <strain evidence="2">HY135</strain>
    </source>
</reference>
<dbReference type="AlphaFoldDB" id="A0A016UTU9"/>
<accession>A0A016UTU9</accession>
<name>A0A016UTU9_9BILA</name>
<proteinExistence type="predicted"/>
<organism evidence="1 2">
    <name type="scientific">Ancylostoma ceylanicum</name>
    <dbReference type="NCBI Taxonomy" id="53326"/>
    <lineage>
        <taxon>Eukaryota</taxon>
        <taxon>Metazoa</taxon>
        <taxon>Ecdysozoa</taxon>
        <taxon>Nematoda</taxon>
        <taxon>Chromadorea</taxon>
        <taxon>Rhabditida</taxon>
        <taxon>Rhabditina</taxon>
        <taxon>Rhabditomorpha</taxon>
        <taxon>Strongyloidea</taxon>
        <taxon>Ancylostomatidae</taxon>
        <taxon>Ancylostomatinae</taxon>
        <taxon>Ancylostoma</taxon>
    </lineage>
</organism>
<sequence length="70" mass="7760">MLAFIACHRVRNCLPDGRVRGRSIIGETAALPSFTDFRAVCPIRLRPSTRPSGKLLTTPCYLTRLSQTSL</sequence>
<evidence type="ECO:0000313" key="1">
    <source>
        <dbReference type="EMBL" id="EYC18869.1"/>
    </source>
</evidence>
<protein>
    <submittedName>
        <fullName evidence="1">Uncharacterized protein</fullName>
    </submittedName>
</protein>
<dbReference type="Proteomes" id="UP000024635">
    <property type="component" value="Unassembled WGS sequence"/>
</dbReference>
<gene>
    <name evidence="1" type="primary">Acey_s0026.g1417</name>
    <name evidence="1" type="ORF">Y032_0026g1417</name>
</gene>
<keyword evidence="2" id="KW-1185">Reference proteome</keyword>
<evidence type="ECO:0000313" key="2">
    <source>
        <dbReference type="Proteomes" id="UP000024635"/>
    </source>
</evidence>